<keyword evidence="2" id="KW-0813">Transport</keyword>
<dbReference type="CDD" id="cd17321">
    <property type="entry name" value="MFS_MMR_MDR_like"/>
    <property type="match status" value="1"/>
</dbReference>
<dbReference type="Pfam" id="PF07690">
    <property type="entry name" value="MFS_1"/>
    <property type="match status" value="1"/>
</dbReference>
<dbReference type="SUPFAM" id="SSF103473">
    <property type="entry name" value="MFS general substrate transporter"/>
    <property type="match status" value="1"/>
</dbReference>
<dbReference type="PRINTS" id="PR01036">
    <property type="entry name" value="TCRTETB"/>
</dbReference>
<dbReference type="InterPro" id="IPR020846">
    <property type="entry name" value="MFS_dom"/>
</dbReference>
<feature type="transmembrane region" description="Helical" evidence="6">
    <location>
        <begin position="254"/>
        <end position="280"/>
    </location>
</feature>
<feature type="transmembrane region" description="Helical" evidence="6">
    <location>
        <begin position="71"/>
        <end position="98"/>
    </location>
</feature>
<dbReference type="AlphaFoldDB" id="A0A7V4E4B4"/>
<sequence>MKFYSSFIFALAAFLTPFMSSAINIALPAIDKEFKMAPIFLSWLPTSFLLSSAIFLIPFGKLADIYGKRKIFLLGIIIYTLASFLSAIAFSPIFLLLIRFVHGISGAMIFSTVIALLASIFPFGERGKALGINVGATYLGLSSGPFLGGILTYHFGWRSLFLFNGLVSFLIICLSILKLKVKENKVENNDFDYTGFLLYFLTFAPLMVGFSFLPRILGFLLIFWALLLFFFFIRYELKIKEPILDIRLFKNNSVFAFSNLAALINYSATFGISFLLSLYFQYLKNFDVQKTGFILVAQPLMMAFFSPFAGILSDKKEPRIIASLGMALITVSLFLLSFIKKESDLLLIIILLIILGFGFALFSSPNTNAIMSSIENRFYGVASAILATMRIFGQMFSMGIIMAIFNLILKKMPLKESDYLLLKSIKTIFLIYTFLCFFGILASLKRGEMLKNKEKFI</sequence>
<feature type="transmembrane region" description="Helical" evidence="6">
    <location>
        <begin position="161"/>
        <end position="179"/>
    </location>
</feature>
<proteinExistence type="predicted"/>
<keyword evidence="5 6" id="KW-0472">Membrane</keyword>
<dbReference type="InterPro" id="IPR011701">
    <property type="entry name" value="MFS"/>
</dbReference>
<feature type="transmembrane region" description="Helical" evidence="6">
    <location>
        <begin position="378"/>
        <end position="405"/>
    </location>
</feature>
<feature type="transmembrane region" description="Helical" evidence="6">
    <location>
        <begin position="104"/>
        <end position="124"/>
    </location>
</feature>
<reference evidence="9" key="1">
    <citation type="journal article" date="2020" name="mSystems">
        <title>Genome- and Community-Level Interaction Insights into Carbon Utilization and Element Cycling Functions of Hydrothermarchaeota in Hydrothermal Sediment.</title>
        <authorList>
            <person name="Zhou Z."/>
            <person name="Liu Y."/>
            <person name="Xu W."/>
            <person name="Pan J."/>
            <person name="Luo Z.H."/>
            <person name="Li M."/>
        </authorList>
    </citation>
    <scope>NUCLEOTIDE SEQUENCE [LARGE SCALE GENOMIC DNA]</scope>
    <source>
        <strain evidence="9">SpSt-697</strain>
    </source>
</reference>
<keyword evidence="4 6" id="KW-1133">Transmembrane helix</keyword>
<feature type="transmembrane region" description="Helical" evidence="6">
    <location>
        <begin position="345"/>
        <end position="366"/>
    </location>
</feature>
<accession>A0A7V4E4B4</accession>
<name>A0A7V4E4B4_UNCW3</name>
<dbReference type="EMBL" id="DTDR01000089">
    <property type="protein sequence ID" value="HGK63633.1"/>
    <property type="molecule type" value="Genomic_DNA"/>
</dbReference>
<organism evidence="9">
    <name type="scientific">candidate division WOR-3 bacterium</name>
    <dbReference type="NCBI Taxonomy" id="2052148"/>
    <lineage>
        <taxon>Bacteria</taxon>
        <taxon>Bacteria division WOR-3</taxon>
    </lineage>
</organism>
<evidence type="ECO:0000256" key="4">
    <source>
        <dbReference type="ARBA" id="ARBA00022989"/>
    </source>
</evidence>
<gene>
    <name evidence="9" type="ORF">ENU74_03470</name>
</gene>
<evidence type="ECO:0000256" key="1">
    <source>
        <dbReference type="ARBA" id="ARBA00004141"/>
    </source>
</evidence>
<feature type="chain" id="PRO_5030706618" evidence="7">
    <location>
        <begin position="23"/>
        <end position="457"/>
    </location>
</feature>
<evidence type="ECO:0000256" key="3">
    <source>
        <dbReference type="ARBA" id="ARBA00022692"/>
    </source>
</evidence>
<protein>
    <submittedName>
        <fullName evidence="9">MFS transporter</fullName>
    </submittedName>
</protein>
<feature type="transmembrane region" description="Helical" evidence="6">
    <location>
        <begin position="292"/>
        <end position="313"/>
    </location>
</feature>
<keyword evidence="3 6" id="KW-0812">Transmembrane</keyword>
<feature type="transmembrane region" description="Helical" evidence="6">
    <location>
        <begin position="191"/>
        <end position="210"/>
    </location>
</feature>
<feature type="domain" description="Major facilitator superfamily (MFS) profile" evidence="8">
    <location>
        <begin position="5"/>
        <end position="451"/>
    </location>
</feature>
<dbReference type="PANTHER" id="PTHR42718">
    <property type="entry name" value="MAJOR FACILITATOR SUPERFAMILY MULTIDRUG TRANSPORTER MFSC"/>
    <property type="match status" value="1"/>
</dbReference>
<dbReference type="InterPro" id="IPR036259">
    <property type="entry name" value="MFS_trans_sf"/>
</dbReference>
<feature type="transmembrane region" description="Helical" evidence="6">
    <location>
        <begin position="136"/>
        <end position="155"/>
    </location>
</feature>
<feature type="transmembrane region" description="Helical" evidence="6">
    <location>
        <begin position="38"/>
        <end position="59"/>
    </location>
</feature>
<feature type="transmembrane region" description="Helical" evidence="6">
    <location>
        <begin position="320"/>
        <end position="339"/>
    </location>
</feature>
<evidence type="ECO:0000256" key="2">
    <source>
        <dbReference type="ARBA" id="ARBA00022448"/>
    </source>
</evidence>
<evidence type="ECO:0000256" key="7">
    <source>
        <dbReference type="SAM" id="SignalP"/>
    </source>
</evidence>
<dbReference type="GO" id="GO:0022857">
    <property type="term" value="F:transmembrane transporter activity"/>
    <property type="evidence" value="ECO:0007669"/>
    <property type="project" value="InterPro"/>
</dbReference>
<comment type="subcellular location">
    <subcellularLocation>
        <location evidence="1">Membrane</location>
        <topology evidence="1">Multi-pass membrane protein</topology>
    </subcellularLocation>
</comment>
<evidence type="ECO:0000256" key="6">
    <source>
        <dbReference type="SAM" id="Phobius"/>
    </source>
</evidence>
<dbReference type="PANTHER" id="PTHR42718:SF9">
    <property type="entry name" value="MAJOR FACILITATOR SUPERFAMILY MULTIDRUG TRANSPORTER MFSC"/>
    <property type="match status" value="1"/>
</dbReference>
<keyword evidence="7" id="KW-0732">Signal</keyword>
<evidence type="ECO:0000256" key="5">
    <source>
        <dbReference type="ARBA" id="ARBA00023136"/>
    </source>
</evidence>
<dbReference type="GO" id="GO:0016020">
    <property type="term" value="C:membrane"/>
    <property type="evidence" value="ECO:0007669"/>
    <property type="project" value="UniProtKB-SubCell"/>
</dbReference>
<evidence type="ECO:0000313" key="9">
    <source>
        <dbReference type="EMBL" id="HGK63633.1"/>
    </source>
</evidence>
<feature type="transmembrane region" description="Helical" evidence="6">
    <location>
        <begin position="425"/>
        <end position="444"/>
    </location>
</feature>
<feature type="signal peptide" evidence="7">
    <location>
        <begin position="1"/>
        <end position="22"/>
    </location>
</feature>
<evidence type="ECO:0000259" key="8">
    <source>
        <dbReference type="PROSITE" id="PS50850"/>
    </source>
</evidence>
<feature type="transmembrane region" description="Helical" evidence="6">
    <location>
        <begin position="216"/>
        <end position="233"/>
    </location>
</feature>
<dbReference type="Gene3D" id="1.20.1250.20">
    <property type="entry name" value="MFS general substrate transporter like domains"/>
    <property type="match status" value="2"/>
</dbReference>
<dbReference type="PROSITE" id="PS50850">
    <property type="entry name" value="MFS"/>
    <property type="match status" value="1"/>
</dbReference>
<comment type="caution">
    <text evidence="9">The sequence shown here is derived from an EMBL/GenBank/DDBJ whole genome shotgun (WGS) entry which is preliminary data.</text>
</comment>